<dbReference type="KEGG" id="hch:HCH_03100"/>
<proteinExistence type="predicted"/>
<sequence length="38" mass="4244">MVFKSLCKQIQGALLIRSENLFTHLSDGAALIRSTFSF</sequence>
<accession>Q2SHK8</accession>
<evidence type="ECO:0000313" key="1">
    <source>
        <dbReference type="EMBL" id="ABC29866.1"/>
    </source>
</evidence>
<dbReference type="HOGENOM" id="CLU_3328557_0_0_6"/>
<protein>
    <submittedName>
        <fullName evidence="1">Uncharacterized protein</fullName>
    </submittedName>
</protein>
<dbReference type="Proteomes" id="UP000000238">
    <property type="component" value="Chromosome"/>
</dbReference>
<dbReference type="AlphaFoldDB" id="Q2SHK8"/>
<keyword evidence="2" id="KW-1185">Reference proteome</keyword>
<organism evidence="1 2">
    <name type="scientific">Hahella chejuensis (strain KCTC 2396)</name>
    <dbReference type="NCBI Taxonomy" id="349521"/>
    <lineage>
        <taxon>Bacteria</taxon>
        <taxon>Pseudomonadati</taxon>
        <taxon>Pseudomonadota</taxon>
        <taxon>Gammaproteobacteria</taxon>
        <taxon>Oceanospirillales</taxon>
        <taxon>Hahellaceae</taxon>
        <taxon>Hahella</taxon>
    </lineage>
</organism>
<name>Q2SHK8_HAHCH</name>
<evidence type="ECO:0000313" key="2">
    <source>
        <dbReference type="Proteomes" id="UP000000238"/>
    </source>
</evidence>
<dbReference type="EMBL" id="CP000155">
    <property type="protein sequence ID" value="ABC29866.1"/>
    <property type="molecule type" value="Genomic_DNA"/>
</dbReference>
<reference evidence="1 2" key="1">
    <citation type="journal article" date="2005" name="Nucleic Acids Res.">
        <title>Genomic blueprint of Hahella chejuensis, a marine microbe producing an algicidal agent.</title>
        <authorList>
            <person name="Jeong H."/>
            <person name="Yim J.H."/>
            <person name="Lee C."/>
            <person name="Choi S.-H."/>
            <person name="Park Y.K."/>
            <person name="Yoon S.H."/>
            <person name="Hur C.-G."/>
            <person name="Kang H.-Y."/>
            <person name="Kim D."/>
            <person name="Lee H.H."/>
            <person name="Park K.H."/>
            <person name="Park S.-H."/>
            <person name="Park H.-S."/>
            <person name="Lee H.K."/>
            <person name="Oh T.K."/>
            <person name="Kim J.F."/>
        </authorList>
    </citation>
    <scope>NUCLEOTIDE SEQUENCE [LARGE SCALE GENOMIC DNA]</scope>
    <source>
        <strain evidence="1 2">KCTC 2396</strain>
    </source>
</reference>
<gene>
    <name evidence="1" type="ordered locus">HCH_03100</name>
</gene>